<comment type="caution">
    <text evidence="2">The sequence shown here is derived from an EMBL/GenBank/DDBJ whole genome shotgun (WGS) entry which is preliminary data.</text>
</comment>
<evidence type="ECO:0000256" key="1">
    <source>
        <dbReference type="SAM" id="MobiDB-lite"/>
    </source>
</evidence>
<reference evidence="3" key="1">
    <citation type="journal article" date="2019" name="Int. J. Syst. Evol. Microbiol.">
        <title>The Global Catalogue of Microorganisms (GCM) 10K type strain sequencing project: providing services to taxonomists for standard genome sequencing and annotation.</title>
        <authorList>
            <consortium name="The Broad Institute Genomics Platform"/>
            <consortium name="The Broad Institute Genome Sequencing Center for Infectious Disease"/>
            <person name="Wu L."/>
            <person name="Ma J."/>
        </authorList>
    </citation>
    <scope>NUCLEOTIDE SEQUENCE [LARGE SCALE GENOMIC DNA]</scope>
    <source>
        <strain evidence="3">CGMCC 1.16306</strain>
    </source>
</reference>
<feature type="compositionally biased region" description="Polar residues" evidence="1">
    <location>
        <begin position="61"/>
        <end position="70"/>
    </location>
</feature>
<evidence type="ECO:0000313" key="3">
    <source>
        <dbReference type="Proteomes" id="UP001596022"/>
    </source>
</evidence>
<proteinExistence type="predicted"/>
<dbReference type="RefSeq" id="WP_376847086.1">
    <property type="nucleotide sequence ID" value="NZ_JBHSFW010000014.1"/>
</dbReference>
<feature type="region of interest" description="Disordered" evidence="1">
    <location>
        <begin position="37"/>
        <end position="70"/>
    </location>
</feature>
<dbReference type="EMBL" id="JBHSFW010000014">
    <property type="protein sequence ID" value="MFC4619998.1"/>
    <property type="molecule type" value="Genomic_DNA"/>
</dbReference>
<dbReference type="Proteomes" id="UP001596022">
    <property type="component" value="Unassembled WGS sequence"/>
</dbReference>
<organism evidence="2 3">
    <name type="scientific">Camelliibacillus cellulosilyticus</name>
    <dbReference type="NCBI Taxonomy" id="2174486"/>
    <lineage>
        <taxon>Bacteria</taxon>
        <taxon>Bacillati</taxon>
        <taxon>Bacillota</taxon>
        <taxon>Bacilli</taxon>
        <taxon>Bacillales</taxon>
        <taxon>Sporolactobacillaceae</taxon>
        <taxon>Camelliibacillus</taxon>
    </lineage>
</organism>
<name>A0ABV9GSR9_9BACL</name>
<gene>
    <name evidence="2" type="ORF">ACFO4N_14890</name>
</gene>
<keyword evidence="3" id="KW-1185">Reference proteome</keyword>
<sequence length="70" mass="7619">MTNQNKNLTSVGTDIDLVKKLNAVSGMSYNEAKAYIAKTTGGHGTNKYSDTNVDEIRKKNQASQQNPTQS</sequence>
<protein>
    <submittedName>
        <fullName evidence="2">Gamma-type small acid-soluble spore protein</fullName>
    </submittedName>
</protein>
<accession>A0ABV9GSR9</accession>
<evidence type="ECO:0000313" key="2">
    <source>
        <dbReference type="EMBL" id="MFC4619998.1"/>
    </source>
</evidence>